<comment type="subcellular location">
    <subcellularLocation>
        <location evidence="3">Golgi apparatus</location>
        <location evidence="3">Golgi stack membrane</location>
        <topology evidence="3">Single-pass type II membrane protein</topology>
    </subcellularLocation>
</comment>
<keyword evidence="3" id="KW-0325">Glycoprotein</keyword>
<comment type="similarity">
    <text evidence="3">Belongs to the glycosyltransferase 11 family.</text>
</comment>
<comment type="caution">
    <text evidence="4">The sequence shown here is derived from an EMBL/GenBank/DDBJ whole genome shotgun (WGS) entry which is preliminary data.</text>
</comment>
<comment type="pathway">
    <text evidence="3">Protein modification; protein glycosylation.</text>
</comment>
<evidence type="ECO:0000313" key="5">
    <source>
        <dbReference type="Proteomes" id="UP001152747"/>
    </source>
</evidence>
<dbReference type="GO" id="GO:0032580">
    <property type="term" value="C:Golgi cisterna membrane"/>
    <property type="evidence" value="ECO:0007669"/>
    <property type="project" value="UniProtKB-SubCell"/>
</dbReference>
<gene>
    <name evidence="4" type="ORF">CAMP_LOCUS1377</name>
</gene>
<organism evidence="4 5">
    <name type="scientific">Caenorhabditis angaria</name>
    <dbReference type="NCBI Taxonomy" id="860376"/>
    <lineage>
        <taxon>Eukaryota</taxon>
        <taxon>Metazoa</taxon>
        <taxon>Ecdysozoa</taxon>
        <taxon>Nematoda</taxon>
        <taxon>Chromadorea</taxon>
        <taxon>Rhabditida</taxon>
        <taxon>Rhabditina</taxon>
        <taxon>Rhabditomorpha</taxon>
        <taxon>Rhabditoidea</taxon>
        <taxon>Rhabditidae</taxon>
        <taxon>Peloderinae</taxon>
        <taxon>Caenorhabditis</taxon>
    </lineage>
</organism>
<accession>A0A9P1MT48</accession>
<dbReference type="OrthoDB" id="3226at2759"/>
<dbReference type="GO" id="GO:0005975">
    <property type="term" value="P:carbohydrate metabolic process"/>
    <property type="evidence" value="ECO:0007669"/>
    <property type="project" value="InterPro"/>
</dbReference>
<evidence type="ECO:0000256" key="3">
    <source>
        <dbReference type="RuleBase" id="RU363129"/>
    </source>
</evidence>
<keyword evidence="3" id="KW-0472">Membrane</keyword>
<keyword evidence="3" id="KW-0812">Transmembrane</keyword>
<evidence type="ECO:0000313" key="4">
    <source>
        <dbReference type="EMBL" id="CAI5438740.1"/>
    </source>
</evidence>
<dbReference type="PANTHER" id="PTHR11927">
    <property type="entry name" value="GALACTOSIDE 2-L-FUCOSYLTRANSFERASE"/>
    <property type="match status" value="1"/>
</dbReference>
<keyword evidence="3" id="KW-0333">Golgi apparatus</keyword>
<dbReference type="GO" id="GO:0008107">
    <property type="term" value="F:galactoside 2-alpha-L-fucosyltransferase activity"/>
    <property type="evidence" value="ECO:0007669"/>
    <property type="project" value="InterPro"/>
</dbReference>
<dbReference type="PANTHER" id="PTHR11927:SF9">
    <property type="entry name" value="L-FUCOSYLTRANSFERASE"/>
    <property type="match status" value="1"/>
</dbReference>
<keyword evidence="2 3" id="KW-0808">Transferase</keyword>
<sequence>MARFSISRYSTYLIFFLISIYFLIFATRNENPNQNRKRDGKYENNIQISKVFPQNGNEETLENVPWKIENVKVEKLVDLEISRNKTYLISDFEYSNGLGNLLFQVASLISIASSYNSILLLPNTTSLRRAFSLNSPNIQFISPNTYQILDSQIMRSSSSKTLKSCCKYEEFTLSKNNKFEKINGFFQNFRYFHKNREELLSIFDFIEPVQQKVEEFMESVGISLSIKKAKLFETNVANDDQAFEADPENTISTTMIVGVHIRHGIDITMNSRNRKHGHIEAPIEYYIRSMEQIANVYEDVAFIICSDDMSWVRRRLKLKDSKIPLYYCPGPREVDMAILAQCDSIIISTGTFGWWAAYLNKNNSPDIYYYKHWPAEGSMMSKMLNKTEYFLENWVSLE</sequence>
<evidence type="ECO:0000256" key="1">
    <source>
        <dbReference type="ARBA" id="ARBA00022676"/>
    </source>
</evidence>
<dbReference type="EC" id="2.4.1.-" evidence="3"/>
<dbReference type="Proteomes" id="UP001152747">
    <property type="component" value="Unassembled WGS sequence"/>
</dbReference>
<name>A0A9P1MT48_9PELO</name>
<keyword evidence="3" id="KW-0735">Signal-anchor</keyword>
<protein>
    <recommendedName>
        <fullName evidence="3">L-Fucosyltransferase</fullName>
        <ecNumber evidence="3">2.4.1.-</ecNumber>
    </recommendedName>
</protein>
<dbReference type="CDD" id="cd11301">
    <property type="entry name" value="Fut1_Fut2_like"/>
    <property type="match status" value="1"/>
</dbReference>
<dbReference type="AlphaFoldDB" id="A0A9P1MT48"/>
<feature type="transmembrane region" description="Helical" evidence="3">
    <location>
        <begin position="9"/>
        <end position="27"/>
    </location>
</feature>
<dbReference type="InterPro" id="IPR002516">
    <property type="entry name" value="Glyco_trans_11"/>
</dbReference>
<reference evidence="4" key="1">
    <citation type="submission" date="2022-11" db="EMBL/GenBank/DDBJ databases">
        <authorList>
            <person name="Kikuchi T."/>
        </authorList>
    </citation>
    <scope>NUCLEOTIDE SEQUENCE</scope>
    <source>
        <strain evidence="4">PS1010</strain>
    </source>
</reference>
<evidence type="ECO:0000256" key="2">
    <source>
        <dbReference type="ARBA" id="ARBA00022679"/>
    </source>
</evidence>
<keyword evidence="1 3" id="KW-0328">Glycosyltransferase</keyword>
<dbReference type="Pfam" id="PF01531">
    <property type="entry name" value="Glyco_transf_11"/>
    <property type="match status" value="1"/>
</dbReference>
<proteinExistence type="inferred from homology"/>
<keyword evidence="5" id="KW-1185">Reference proteome</keyword>
<keyword evidence="3" id="KW-1133">Transmembrane helix</keyword>
<dbReference type="EMBL" id="CANHGI010000001">
    <property type="protein sequence ID" value="CAI5438740.1"/>
    <property type="molecule type" value="Genomic_DNA"/>
</dbReference>